<name>A0AA48KKS0_9FLAO</name>
<dbReference type="PANTHER" id="PTHR46246">
    <property type="entry name" value="GUANOSINE-3',5'-BIS(DIPHOSPHATE) 3'-PYROPHOSPHOHYDROLASE MESH1"/>
    <property type="match status" value="1"/>
</dbReference>
<organism evidence="1 2">
    <name type="scientific">Flagellimonas marinaquae</name>
    <dbReference type="NCBI Taxonomy" id="254955"/>
    <lineage>
        <taxon>Bacteria</taxon>
        <taxon>Pseudomonadati</taxon>
        <taxon>Bacteroidota</taxon>
        <taxon>Flavobacteriia</taxon>
        <taxon>Flavobacteriales</taxon>
        <taxon>Flavobacteriaceae</taxon>
        <taxon>Flagellimonas</taxon>
    </lineage>
</organism>
<dbReference type="RefSeq" id="WP_338197351.1">
    <property type="nucleotide sequence ID" value="NZ_AP027268.1"/>
</dbReference>
<dbReference type="SUPFAM" id="SSF109604">
    <property type="entry name" value="HD-domain/PDEase-like"/>
    <property type="match status" value="1"/>
</dbReference>
<dbReference type="Gene3D" id="1.10.3210.10">
    <property type="entry name" value="Hypothetical protein af1432"/>
    <property type="match status" value="1"/>
</dbReference>
<dbReference type="InterPro" id="IPR052194">
    <property type="entry name" value="MESH1"/>
</dbReference>
<dbReference type="AlphaFoldDB" id="A0AA48KKS0"/>
<dbReference type="PANTHER" id="PTHR46246:SF1">
    <property type="entry name" value="GUANOSINE-3',5'-BIS(DIPHOSPHATE) 3'-PYROPHOSPHOHYDROLASE MESH1"/>
    <property type="match status" value="1"/>
</dbReference>
<reference evidence="1 2" key="1">
    <citation type="submission" date="2023-01" db="EMBL/GenBank/DDBJ databases">
        <title>Complete genome sequence of Muricauda aquimarina strain IFOP_LL357.</title>
        <authorList>
            <person name="Gajardo G."/>
            <person name="Ueki S."/>
            <person name="Maruyama F."/>
        </authorList>
    </citation>
    <scope>NUCLEOTIDE SEQUENCE [LARGE SCALE GENOMIC DNA]</scope>
    <source>
        <strain evidence="1 2">IFOP_LL357</strain>
    </source>
</reference>
<proteinExistence type="predicted"/>
<accession>A0AA48KKS0</accession>
<evidence type="ECO:0000313" key="1">
    <source>
        <dbReference type="EMBL" id="BDW92297.1"/>
    </source>
</evidence>
<keyword evidence="2" id="KW-1185">Reference proteome</keyword>
<dbReference type="Proteomes" id="UP001330184">
    <property type="component" value="Chromosome"/>
</dbReference>
<dbReference type="GO" id="GO:0008893">
    <property type="term" value="F:guanosine-3',5'-bis(diphosphate) 3'-diphosphatase activity"/>
    <property type="evidence" value="ECO:0007669"/>
    <property type="project" value="TreeGrafter"/>
</dbReference>
<gene>
    <name evidence="1" type="ORF">MACH07_11290</name>
</gene>
<dbReference type="EMBL" id="AP027268">
    <property type="protein sequence ID" value="BDW92297.1"/>
    <property type="molecule type" value="Genomic_DNA"/>
</dbReference>
<protein>
    <recommendedName>
        <fullName evidence="3">HD domain-containing protein</fullName>
    </recommendedName>
</protein>
<evidence type="ECO:0000313" key="2">
    <source>
        <dbReference type="Proteomes" id="UP001330184"/>
    </source>
</evidence>
<sequence>MDILERTKDYAIRKHKSVNQKYGEHDYDFHLNMVFETALKFIHLIEFNERENVLAACWVHDIIEDARETYNDVKRETNETIAELAYALTNEKGRTRQERANDKYYKGIRETKNASFIKFCDRIANVTHSKNNGSRMFKKYKVENEAFITKIFVPECEEVSEYLKKILEE</sequence>
<evidence type="ECO:0008006" key="3">
    <source>
        <dbReference type="Google" id="ProtNLM"/>
    </source>
</evidence>